<sequence>MTKIACSSYSFQQLIDRGELTQLQTIEKAKELGFTAIEIVGLIHDERISEGDYVQQLKAELDRLDFPITSFTFSADLLNGCEGNSEAEVARVKKMIDYAAILGAPRIRHDATWGRNGQTFAQVLPDLAVYCREIAAYGATKGIQTMVENHGFFAQDSTRMEDLYTAVNHPNFKLLVDMGNFLCVDESPIDAVSRLASLAGYAHVKDFHFKSGSQSNPGTGFFKTRGGNYLRGAIIGHGEVPINQCLAILKAQGYTGDFAIEFEGMEDNLSALRICLDNLQHYFA</sequence>
<evidence type="ECO:0000313" key="2">
    <source>
        <dbReference type="EMBL" id="OJG08804.1"/>
    </source>
</evidence>
<feature type="domain" description="Xylose isomerase-like TIM barrel" evidence="1">
    <location>
        <begin position="26"/>
        <end position="265"/>
    </location>
</feature>
<gene>
    <name evidence="2" type="ORF">RU93_GL001597</name>
</gene>
<organism evidence="2 3">
    <name type="scientific">Enterococcus aquimarinus</name>
    <dbReference type="NCBI Taxonomy" id="328396"/>
    <lineage>
        <taxon>Bacteria</taxon>
        <taxon>Bacillati</taxon>
        <taxon>Bacillota</taxon>
        <taxon>Bacilli</taxon>
        <taxon>Lactobacillales</taxon>
        <taxon>Enterococcaceae</taxon>
        <taxon>Enterococcus</taxon>
    </lineage>
</organism>
<dbReference type="InterPro" id="IPR050312">
    <property type="entry name" value="IolE/XylAMocC-like"/>
</dbReference>
<accession>A0A1L8QMR2</accession>
<dbReference type="AlphaFoldDB" id="A0A1L8QMR2"/>
<dbReference type="InterPro" id="IPR036237">
    <property type="entry name" value="Xyl_isomerase-like_sf"/>
</dbReference>
<evidence type="ECO:0000259" key="1">
    <source>
        <dbReference type="Pfam" id="PF01261"/>
    </source>
</evidence>
<protein>
    <submittedName>
        <fullName evidence="2">Xylose isomerase domain-containing protein TIM barrel</fullName>
    </submittedName>
</protein>
<dbReference type="PANTHER" id="PTHR12110">
    <property type="entry name" value="HYDROXYPYRUVATE ISOMERASE"/>
    <property type="match status" value="1"/>
</dbReference>
<dbReference type="EMBL" id="JXKD01000034">
    <property type="protein sequence ID" value="OJG08804.1"/>
    <property type="molecule type" value="Genomic_DNA"/>
</dbReference>
<dbReference type="PANTHER" id="PTHR12110:SF53">
    <property type="entry name" value="BLR5974 PROTEIN"/>
    <property type="match status" value="1"/>
</dbReference>
<dbReference type="Gene3D" id="3.20.20.150">
    <property type="entry name" value="Divalent-metal-dependent TIM barrel enzymes"/>
    <property type="match status" value="1"/>
</dbReference>
<dbReference type="Pfam" id="PF01261">
    <property type="entry name" value="AP_endonuc_2"/>
    <property type="match status" value="1"/>
</dbReference>
<dbReference type="GO" id="GO:0016853">
    <property type="term" value="F:isomerase activity"/>
    <property type="evidence" value="ECO:0007669"/>
    <property type="project" value="UniProtKB-KW"/>
</dbReference>
<dbReference type="OrthoDB" id="256906at2"/>
<reference evidence="2 3" key="1">
    <citation type="submission" date="2014-12" db="EMBL/GenBank/DDBJ databases">
        <title>Draft genome sequences of 29 type strains of Enterococci.</title>
        <authorList>
            <person name="Zhong Z."/>
            <person name="Sun Z."/>
            <person name="Liu W."/>
            <person name="Zhang W."/>
            <person name="Zhang H."/>
        </authorList>
    </citation>
    <scope>NUCLEOTIDE SEQUENCE [LARGE SCALE GENOMIC DNA]</scope>
    <source>
        <strain evidence="2 3">DSM 17690</strain>
    </source>
</reference>
<keyword evidence="2" id="KW-0413">Isomerase</keyword>
<dbReference type="RefSeq" id="WP_071875823.1">
    <property type="nucleotide sequence ID" value="NZ_JBHSHF010000021.1"/>
</dbReference>
<dbReference type="InterPro" id="IPR013022">
    <property type="entry name" value="Xyl_isomerase-like_TIM-brl"/>
</dbReference>
<name>A0A1L8QMR2_9ENTE</name>
<evidence type="ECO:0000313" key="3">
    <source>
        <dbReference type="Proteomes" id="UP000182149"/>
    </source>
</evidence>
<dbReference type="STRING" id="328396.RU93_GL001597"/>
<comment type="caution">
    <text evidence="2">The sequence shown here is derived from an EMBL/GenBank/DDBJ whole genome shotgun (WGS) entry which is preliminary data.</text>
</comment>
<keyword evidence="3" id="KW-1185">Reference proteome</keyword>
<proteinExistence type="predicted"/>
<dbReference type="SUPFAM" id="SSF51658">
    <property type="entry name" value="Xylose isomerase-like"/>
    <property type="match status" value="1"/>
</dbReference>
<dbReference type="Proteomes" id="UP000182149">
    <property type="component" value="Unassembled WGS sequence"/>
</dbReference>